<dbReference type="InterPro" id="IPR011444">
    <property type="entry name" value="DUF1549"/>
</dbReference>
<evidence type="ECO:0000313" key="7">
    <source>
        <dbReference type="EMBL" id="TWU17223.1"/>
    </source>
</evidence>
<keyword evidence="2 4" id="KW-0479">Metal-binding</keyword>
<dbReference type="EMBL" id="SJPT01000014">
    <property type="protein sequence ID" value="TWU17223.1"/>
    <property type="molecule type" value="Genomic_DNA"/>
</dbReference>
<keyword evidence="1 4" id="KW-0349">Heme</keyword>
<protein>
    <submittedName>
        <fullName evidence="7">Planctomycete cytochrome C</fullName>
    </submittedName>
</protein>
<evidence type="ECO:0000256" key="4">
    <source>
        <dbReference type="PROSITE-ProRule" id="PRU00433"/>
    </source>
</evidence>
<dbReference type="Pfam" id="PF07583">
    <property type="entry name" value="PSCyt2"/>
    <property type="match status" value="1"/>
</dbReference>
<evidence type="ECO:0000313" key="8">
    <source>
        <dbReference type="Proteomes" id="UP000316304"/>
    </source>
</evidence>
<reference evidence="7 8" key="1">
    <citation type="submission" date="2019-02" db="EMBL/GenBank/DDBJ databases">
        <title>Deep-cultivation of Planctomycetes and their phenomic and genomic characterization uncovers novel biology.</title>
        <authorList>
            <person name="Wiegand S."/>
            <person name="Jogler M."/>
            <person name="Boedeker C."/>
            <person name="Pinto D."/>
            <person name="Vollmers J."/>
            <person name="Rivas-Marin E."/>
            <person name="Kohn T."/>
            <person name="Peeters S.H."/>
            <person name="Heuer A."/>
            <person name="Rast P."/>
            <person name="Oberbeckmann S."/>
            <person name="Bunk B."/>
            <person name="Jeske O."/>
            <person name="Meyerdierks A."/>
            <person name="Storesund J.E."/>
            <person name="Kallscheuer N."/>
            <person name="Luecker S."/>
            <person name="Lage O.M."/>
            <person name="Pohl T."/>
            <person name="Merkel B.J."/>
            <person name="Hornburger P."/>
            <person name="Mueller R.-W."/>
            <person name="Bruemmer F."/>
            <person name="Labrenz M."/>
            <person name="Spormann A.M."/>
            <person name="Op Den Camp H."/>
            <person name="Overmann J."/>
            <person name="Amann R."/>
            <person name="Jetten M.S.M."/>
            <person name="Mascher T."/>
            <person name="Medema M.H."/>
            <person name="Devos D.P."/>
            <person name="Kaster A.-K."/>
            <person name="Ovreas L."/>
            <person name="Rohde M."/>
            <person name="Galperin M.Y."/>
            <person name="Jogler C."/>
        </authorList>
    </citation>
    <scope>NUCLEOTIDE SEQUENCE [LARGE SCALE GENOMIC DNA]</scope>
    <source>
        <strain evidence="7 8">Pla52o</strain>
    </source>
</reference>
<dbReference type="Pfam" id="PF07587">
    <property type="entry name" value="PSD1"/>
    <property type="match status" value="1"/>
</dbReference>
<feature type="region of interest" description="Disordered" evidence="5">
    <location>
        <begin position="190"/>
        <end position="217"/>
    </location>
</feature>
<dbReference type="AlphaFoldDB" id="A0A5C6BY42"/>
<dbReference type="GO" id="GO:0009055">
    <property type="term" value="F:electron transfer activity"/>
    <property type="evidence" value="ECO:0007669"/>
    <property type="project" value="InterPro"/>
</dbReference>
<dbReference type="PANTHER" id="PTHR35889">
    <property type="entry name" value="CYCLOINULO-OLIGOSACCHARIDE FRUCTANOTRANSFERASE-RELATED"/>
    <property type="match status" value="1"/>
</dbReference>
<dbReference type="InterPro" id="IPR036909">
    <property type="entry name" value="Cyt_c-like_dom_sf"/>
</dbReference>
<dbReference type="GO" id="GO:0020037">
    <property type="term" value="F:heme binding"/>
    <property type="evidence" value="ECO:0007669"/>
    <property type="project" value="InterPro"/>
</dbReference>
<dbReference type="PANTHER" id="PTHR35889:SF3">
    <property type="entry name" value="F-BOX DOMAIN-CONTAINING PROTEIN"/>
    <property type="match status" value="1"/>
</dbReference>
<accession>A0A5C6BY42</accession>
<feature type="domain" description="Cytochrome c" evidence="6">
    <location>
        <begin position="63"/>
        <end position="160"/>
    </location>
</feature>
<dbReference type="RefSeq" id="WP_231612635.1">
    <property type="nucleotide sequence ID" value="NZ_SJPT01000014.1"/>
</dbReference>
<comment type="caution">
    <text evidence="7">The sequence shown here is derived from an EMBL/GenBank/DDBJ whole genome shotgun (WGS) entry which is preliminary data.</text>
</comment>
<keyword evidence="8" id="KW-1185">Reference proteome</keyword>
<organism evidence="7 8">
    <name type="scientific">Novipirellula galeiformis</name>
    <dbReference type="NCBI Taxonomy" id="2528004"/>
    <lineage>
        <taxon>Bacteria</taxon>
        <taxon>Pseudomonadati</taxon>
        <taxon>Planctomycetota</taxon>
        <taxon>Planctomycetia</taxon>
        <taxon>Pirellulales</taxon>
        <taxon>Pirellulaceae</taxon>
        <taxon>Novipirellula</taxon>
    </lineage>
</organism>
<dbReference type="Proteomes" id="UP000316304">
    <property type="component" value="Unassembled WGS sequence"/>
</dbReference>
<sequence length="862" mass="95893">MLDAKSQGTPAAGFRQSLKAITRLIDRMATPILPTLLVALLGSATINVPAAHADDSVAAGSGQPDAEGIRFFESKIRPVLIESCYDCHSEDEQESDLRVDTLEGMLTGGLAGASVVPGKPKSSLMLTAILYHDSDLRMPPDEKLSDSQIADVTRWIEMGAPHPDSANVKPIKRRGDIDIELGRKHWAFQPPVKVDPPRVAAASTADSGSGSQSDRSRNPIDAFILSRLEKEGLQRVAAADKATLIRRATFDLIGLPPTPAEIEAFIADDSPDAFRHVVDRLLASPHYGERWGRHWLDIARYADSNGLDENVAHGNAWRYRDYVVNALNNDKPYDEFVVEQLAGDLLDSGTDVALKNERLIATGYLVLGPKVLAEPDQAKMEMDIIDEQLDTIGRSIMGLTIGCARCHTHKFDPISHHDYYGLAGIFKSTHTMDSYKTVAKWHETAIETPEDVARREAHEQRVAAQQKLIAERVADATAKLDPAPAAETKPEEVEKLFPAETLTALKELRDELKKIQDAAPEMPMAMGVVEGTVADTSVHLRGSHLTLGDVVPRRFPEVLADDNQSPLPAEQSGRLEFARWLTSGTHPLTARVMVNRIWRGHFGKGIVTTVDNFGVQGNAPSHPELLDWLAVRFVEEGWSIKAMHRMIMLSETYQTSSTFDAHNNDVDPGNQFYWRYNLRRLEAEAIRDGLLAVSGTLDRTTGGNIMQYKTREYIFNHTSEDKSEYVTSRRSIYVPVIRNHLYDMFQLFDYTDASVLTGDRNTSTIAPQALFMMNSELIDELTFAIADRLLQIDTDLPTRINRLYLESYGRPASPEELSSATAFLSQFQTMVAKRSDKMDPQRLAWQAFCQSVVSSNEFVYLR</sequence>
<evidence type="ECO:0000259" key="6">
    <source>
        <dbReference type="PROSITE" id="PS51007"/>
    </source>
</evidence>
<dbReference type="GO" id="GO:0046872">
    <property type="term" value="F:metal ion binding"/>
    <property type="evidence" value="ECO:0007669"/>
    <property type="project" value="UniProtKB-KW"/>
</dbReference>
<dbReference type="InterPro" id="IPR009056">
    <property type="entry name" value="Cyt_c-like_dom"/>
</dbReference>
<name>A0A5C6BY42_9BACT</name>
<proteinExistence type="predicted"/>
<dbReference type="InterPro" id="IPR022655">
    <property type="entry name" value="DUF1553"/>
</dbReference>
<keyword evidence="3 4" id="KW-0408">Iron</keyword>
<evidence type="ECO:0000256" key="2">
    <source>
        <dbReference type="ARBA" id="ARBA00022723"/>
    </source>
</evidence>
<feature type="compositionally biased region" description="Low complexity" evidence="5">
    <location>
        <begin position="200"/>
        <end position="213"/>
    </location>
</feature>
<dbReference type="PROSITE" id="PS51007">
    <property type="entry name" value="CYTC"/>
    <property type="match status" value="1"/>
</dbReference>
<evidence type="ECO:0000256" key="5">
    <source>
        <dbReference type="SAM" id="MobiDB-lite"/>
    </source>
</evidence>
<gene>
    <name evidence="7" type="ORF">Pla52o_53980</name>
</gene>
<dbReference type="InterPro" id="IPR011429">
    <property type="entry name" value="Cyt_c_Planctomycete-type"/>
</dbReference>
<evidence type="ECO:0000256" key="1">
    <source>
        <dbReference type="ARBA" id="ARBA00022617"/>
    </source>
</evidence>
<dbReference type="SUPFAM" id="SSF46626">
    <property type="entry name" value="Cytochrome c"/>
    <property type="match status" value="1"/>
</dbReference>
<dbReference type="Pfam" id="PF07635">
    <property type="entry name" value="PSCyt1"/>
    <property type="match status" value="1"/>
</dbReference>
<evidence type="ECO:0000256" key="3">
    <source>
        <dbReference type="ARBA" id="ARBA00023004"/>
    </source>
</evidence>